<dbReference type="Gene3D" id="3.40.50.1820">
    <property type="entry name" value="alpha/beta hydrolase"/>
    <property type="match status" value="1"/>
</dbReference>
<dbReference type="EMBL" id="JAQJAE010000006">
    <property type="protein sequence ID" value="KAJ5588651.1"/>
    <property type="molecule type" value="Genomic_DNA"/>
</dbReference>
<sequence length="211" mass="24042">MDWPTDVQVLARHLRLSSFAIIGGSGGGPYALACAQVLPQDMMSAVGVLAGAGNWRARAHHMPWIYRASKLAAEHWPAGLRGLLTFVVWMLRHGMNTQMATQRVNDYLTKDQDQHDEFVKERRAQLLHILFESFAQGVGPAAYEAKLLSQGWGIEFGHITYNNLHIWHAEKNWNSPLPMTEYYVKLLSNSPYSKVFEDDTHFTIHKYHEIL</sequence>
<keyword evidence="2" id="KW-1185">Reference proteome</keyword>
<dbReference type="RefSeq" id="XP_056747670.1">
    <property type="nucleotide sequence ID" value="XM_056902383.1"/>
</dbReference>
<dbReference type="Proteomes" id="UP001213799">
    <property type="component" value="Unassembled WGS sequence"/>
</dbReference>
<dbReference type="SUPFAM" id="SSF53474">
    <property type="entry name" value="alpha/beta-Hydrolases"/>
    <property type="match status" value="1"/>
</dbReference>
<accession>A0AAD6DLY9</accession>
<organism evidence="1 2">
    <name type="scientific">Penicillium hordei</name>
    <dbReference type="NCBI Taxonomy" id="40994"/>
    <lineage>
        <taxon>Eukaryota</taxon>
        <taxon>Fungi</taxon>
        <taxon>Dikarya</taxon>
        <taxon>Ascomycota</taxon>
        <taxon>Pezizomycotina</taxon>
        <taxon>Eurotiomycetes</taxon>
        <taxon>Eurotiomycetidae</taxon>
        <taxon>Eurotiales</taxon>
        <taxon>Aspergillaceae</taxon>
        <taxon>Penicillium</taxon>
    </lineage>
</organism>
<evidence type="ECO:0000313" key="2">
    <source>
        <dbReference type="Proteomes" id="UP001213799"/>
    </source>
</evidence>
<protein>
    <recommendedName>
        <fullName evidence="3">AB hydrolase-1 domain-containing protein</fullName>
    </recommendedName>
</protein>
<name>A0AAD6DLY9_9EURO</name>
<evidence type="ECO:0000313" key="1">
    <source>
        <dbReference type="EMBL" id="KAJ5588651.1"/>
    </source>
</evidence>
<dbReference type="InterPro" id="IPR029058">
    <property type="entry name" value="AB_hydrolase_fold"/>
</dbReference>
<dbReference type="GO" id="GO:0017000">
    <property type="term" value="P:antibiotic biosynthetic process"/>
    <property type="evidence" value="ECO:0007669"/>
    <property type="project" value="UniProtKB-ARBA"/>
</dbReference>
<comment type="caution">
    <text evidence="1">The sequence shown here is derived from an EMBL/GenBank/DDBJ whole genome shotgun (WGS) entry which is preliminary data.</text>
</comment>
<reference evidence="1" key="1">
    <citation type="journal article" date="2023" name="IMA Fungus">
        <title>Comparative genomic study of the Penicillium genus elucidates a diverse pangenome and 15 lateral gene transfer events.</title>
        <authorList>
            <person name="Petersen C."/>
            <person name="Sorensen T."/>
            <person name="Nielsen M.R."/>
            <person name="Sondergaard T.E."/>
            <person name="Sorensen J.L."/>
            <person name="Fitzpatrick D.A."/>
            <person name="Frisvad J.C."/>
            <person name="Nielsen K.L."/>
        </authorList>
    </citation>
    <scope>NUCLEOTIDE SEQUENCE</scope>
    <source>
        <strain evidence="1">IBT 12815</strain>
    </source>
</reference>
<gene>
    <name evidence="1" type="ORF">N7537_011329</name>
</gene>
<evidence type="ECO:0008006" key="3">
    <source>
        <dbReference type="Google" id="ProtNLM"/>
    </source>
</evidence>
<dbReference type="GeneID" id="81592625"/>
<dbReference type="AlphaFoldDB" id="A0AAD6DLY9"/>
<proteinExistence type="predicted"/>
<dbReference type="GO" id="GO:0072330">
    <property type="term" value="P:monocarboxylic acid biosynthetic process"/>
    <property type="evidence" value="ECO:0007669"/>
    <property type="project" value="UniProtKB-ARBA"/>
</dbReference>
<reference evidence="1" key="2">
    <citation type="submission" date="2023-01" db="EMBL/GenBank/DDBJ databases">
        <authorList>
            <person name="Petersen C."/>
        </authorList>
    </citation>
    <scope>NUCLEOTIDE SEQUENCE</scope>
    <source>
        <strain evidence="1">IBT 12815</strain>
    </source>
</reference>